<dbReference type="InterPro" id="IPR029058">
    <property type="entry name" value="AB_hydrolase_fold"/>
</dbReference>
<name>A0A084G046_PSEDA</name>
<dbReference type="Proteomes" id="UP000028545">
    <property type="component" value="Unassembled WGS sequence"/>
</dbReference>
<dbReference type="SUPFAM" id="SSF53474">
    <property type="entry name" value="alpha/beta-Hydrolases"/>
    <property type="match status" value="1"/>
</dbReference>
<dbReference type="GeneID" id="27727719"/>
<reference evidence="2 3" key="1">
    <citation type="journal article" date="2014" name="Genome Announc.">
        <title>Draft genome sequence of the pathogenic fungus Scedosporium apiospermum.</title>
        <authorList>
            <person name="Vandeputte P."/>
            <person name="Ghamrawi S."/>
            <person name="Rechenmann M."/>
            <person name="Iltis A."/>
            <person name="Giraud S."/>
            <person name="Fleury M."/>
            <person name="Thornton C."/>
            <person name="Delhaes L."/>
            <person name="Meyer W."/>
            <person name="Papon N."/>
            <person name="Bouchara J.P."/>
        </authorList>
    </citation>
    <scope>NUCLEOTIDE SEQUENCE [LARGE SCALE GENOMIC DNA]</scope>
    <source>
        <strain evidence="2 3">IHEM 14462</strain>
    </source>
</reference>
<sequence length="296" mass="32389">MTSSVPKFCAKCFQGTLRGDLEPTGTVEIIHGLPTYVARPDPPAVATGIVVIIPDAFGWELRNTRALADSYARRIPAVVLLPDLMAGHAFPINLLPLSDEIAAESTTFVRRTFVLKPKFYLSLAYHYIPFLTSLRPPVTLSRLQTYLSALKADPPAPFTSSIPPKIGVAGFCWGGKYAILLCHPPDPGNENPVTCAFTAHPSLVDVPREINPIALPLSLANGVTDEWMTGEKVAEFKRVLDIKGNCETRLYDGAKHGFAVRGDPNDERQARFGMEAEDQAVAWYKKHFETVAEGSN</sequence>
<dbReference type="PANTHER" id="PTHR17630">
    <property type="entry name" value="DIENELACTONE HYDROLASE"/>
    <property type="match status" value="1"/>
</dbReference>
<dbReference type="Gene3D" id="3.40.50.1820">
    <property type="entry name" value="alpha/beta hydrolase"/>
    <property type="match status" value="1"/>
</dbReference>
<accession>A0A084G046</accession>
<dbReference type="PANTHER" id="PTHR17630:SF105">
    <property type="entry name" value="DIENELACTONE HYDROLASE FAMILY PROTEIN (AFU_ORTHOLOGUE AFUA_4G08790)"/>
    <property type="match status" value="1"/>
</dbReference>
<dbReference type="OMA" id="DCAFTAH"/>
<dbReference type="KEGG" id="sapo:SAPIO_CDS8647"/>
<dbReference type="InterPro" id="IPR002925">
    <property type="entry name" value="Dienelactn_hydro"/>
</dbReference>
<gene>
    <name evidence="2" type="ORF">SAPIO_CDS8647</name>
</gene>
<evidence type="ECO:0000313" key="3">
    <source>
        <dbReference type="Proteomes" id="UP000028545"/>
    </source>
</evidence>
<protein>
    <recommendedName>
        <fullName evidence="1">Dienelactone hydrolase domain-containing protein</fullName>
    </recommendedName>
</protein>
<keyword evidence="3" id="KW-1185">Reference proteome</keyword>
<dbReference type="VEuPathDB" id="FungiDB:SAPIO_CDS8647"/>
<dbReference type="Pfam" id="PF01738">
    <property type="entry name" value="DLH"/>
    <property type="match status" value="1"/>
</dbReference>
<dbReference type="GO" id="GO:0016787">
    <property type="term" value="F:hydrolase activity"/>
    <property type="evidence" value="ECO:0007669"/>
    <property type="project" value="InterPro"/>
</dbReference>
<evidence type="ECO:0000313" key="2">
    <source>
        <dbReference type="EMBL" id="KEZ40708.1"/>
    </source>
</evidence>
<feature type="domain" description="Dienelactone hydrolase" evidence="1">
    <location>
        <begin position="34"/>
        <end position="279"/>
    </location>
</feature>
<dbReference type="RefSeq" id="XP_016640507.1">
    <property type="nucleotide sequence ID" value="XM_016790244.1"/>
</dbReference>
<comment type="caution">
    <text evidence="2">The sequence shown here is derived from an EMBL/GenBank/DDBJ whole genome shotgun (WGS) entry which is preliminary data.</text>
</comment>
<evidence type="ECO:0000259" key="1">
    <source>
        <dbReference type="Pfam" id="PF01738"/>
    </source>
</evidence>
<dbReference type="OrthoDB" id="17560at2759"/>
<dbReference type="HOGENOM" id="CLU_054590_2_3_1"/>
<organism evidence="2 3">
    <name type="scientific">Pseudallescheria apiosperma</name>
    <name type="common">Scedosporium apiospermum</name>
    <dbReference type="NCBI Taxonomy" id="563466"/>
    <lineage>
        <taxon>Eukaryota</taxon>
        <taxon>Fungi</taxon>
        <taxon>Dikarya</taxon>
        <taxon>Ascomycota</taxon>
        <taxon>Pezizomycotina</taxon>
        <taxon>Sordariomycetes</taxon>
        <taxon>Hypocreomycetidae</taxon>
        <taxon>Microascales</taxon>
        <taxon>Microascaceae</taxon>
        <taxon>Scedosporium</taxon>
    </lineage>
</organism>
<dbReference type="EMBL" id="JOWA01000121">
    <property type="protein sequence ID" value="KEZ40708.1"/>
    <property type="molecule type" value="Genomic_DNA"/>
</dbReference>
<dbReference type="AlphaFoldDB" id="A0A084G046"/>
<proteinExistence type="predicted"/>